<reference evidence="3" key="1">
    <citation type="journal article" date="2019" name="Int. J. Syst. Evol. Microbiol.">
        <title>The Global Catalogue of Microorganisms (GCM) 10K type strain sequencing project: providing services to taxonomists for standard genome sequencing and annotation.</title>
        <authorList>
            <consortium name="The Broad Institute Genomics Platform"/>
            <consortium name="The Broad Institute Genome Sequencing Center for Infectious Disease"/>
            <person name="Wu L."/>
            <person name="Ma J."/>
        </authorList>
    </citation>
    <scope>NUCLEOTIDE SEQUENCE [LARGE SCALE GENOMIC DNA]</scope>
    <source>
        <strain evidence="3">KACC 12822</strain>
    </source>
</reference>
<evidence type="ECO:0000256" key="1">
    <source>
        <dbReference type="SAM" id="MobiDB-lite"/>
    </source>
</evidence>
<dbReference type="EMBL" id="JBHSMM010000005">
    <property type="protein sequence ID" value="MFC5441397.1"/>
    <property type="molecule type" value="Genomic_DNA"/>
</dbReference>
<sequence length="350" mass="38946">MSRFWDKPQTLGPSAGLVQQHFVKARQTELYRRDPALEERIKVILAKELPGVDMKGDKWLEVYHKIQKRLQSSELTINFKADAWFTEENNYDSYTQTYERNSAALGRGVLASTAQDPAAVRARVDDVVTLPKAWNGPARPSQPSPGAVTRRGLMPGLQSGQRIRNQMAFGRQDPHLQKDVYADDFGQQIAKTIESGNPYFNPKTKQVFAALNWAFRPNGSSVSYGHSFLVLNPKFKVNALYFPGDTFYSESLGQDTSLQVPYGTLGAIIATNTSAQYLPDLVKTCYYGKQLGNTTDVYSLLEAHVFSALPFKGNIKEVCVATQRGTTIYRNAQKFSERIGAKLSLVASSG</sequence>
<evidence type="ECO:0000313" key="2">
    <source>
        <dbReference type="EMBL" id="MFC5441397.1"/>
    </source>
</evidence>
<proteinExistence type="predicted"/>
<keyword evidence="3" id="KW-1185">Reference proteome</keyword>
<dbReference type="RefSeq" id="WP_377341971.1">
    <property type="nucleotide sequence ID" value="NZ_JBHSMM010000005.1"/>
</dbReference>
<feature type="region of interest" description="Disordered" evidence="1">
    <location>
        <begin position="133"/>
        <end position="153"/>
    </location>
</feature>
<name>A0ABW0JZ11_9GAMM</name>
<organism evidence="2 3">
    <name type="scientific">Rhodanobacter ginsenosidimutans</name>
    <dbReference type="NCBI Taxonomy" id="490571"/>
    <lineage>
        <taxon>Bacteria</taxon>
        <taxon>Pseudomonadati</taxon>
        <taxon>Pseudomonadota</taxon>
        <taxon>Gammaproteobacteria</taxon>
        <taxon>Lysobacterales</taxon>
        <taxon>Rhodanobacteraceae</taxon>
        <taxon>Rhodanobacter</taxon>
    </lineage>
</organism>
<dbReference type="Proteomes" id="UP001596018">
    <property type="component" value="Unassembled WGS sequence"/>
</dbReference>
<accession>A0ABW0JZ11</accession>
<gene>
    <name evidence="2" type="ORF">ACFPK0_15390</name>
</gene>
<evidence type="ECO:0000313" key="3">
    <source>
        <dbReference type="Proteomes" id="UP001596018"/>
    </source>
</evidence>
<protein>
    <submittedName>
        <fullName evidence="2">Uncharacterized protein</fullName>
    </submittedName>
</protein>
<comment type="caution">
    <text evidence="2">The sequence shown here is derived from an EMBL/GenBank/DDBJ whole genome shotgun (WGS) entry which is preliminary data.</text>
</comment>